<sequence length="159" mass="16933">MKFIALSALAFAASVVADFVIYYEEAEELNPFGDTISTSSFRVFNGVPSCGDVDSYATLPAAADASSPGYSRCSGCGDWSDIANWDVQEVELHSNSDWGHYTIYKDSGYQLTPADGGDLQGSCVWDFDPEPYGCNPGGAFAVGYRLFSCTSPKGGIQGN</sequence>
<evidence type="ECO:0000256" key="1">
    <source>
        <dbReference type="SAM" id="SignalP"/>
    </source>
</evidence>
<accession>A0AA39L8Z4</accession>
<dbReference type="EMBL" id="JAPDFR010000003">
    <property type="protein sequence ID" value="KAK0388503.1"/>
    <property type="molecule type" value="Genomic_DNA"/>
</dbReference>
<proteinExistence type="predicted"/>
<comment type="caution">
    <text evidence="2">The sequence shown here is derived from an EMBL/GenBank/DDBJ whole genome shotgun (WGS) entry which is preliminary data.</text>
</comment>
<feature type="signal peptide" evidence="1">
    <location>
        <begin position="1"/>
        <end position="17"/>
    </location>
</feature>
<dbReference type="AlphaFoldDB" id="A0AA39L8Z4"/>
<keyword evidence="3" id="KW-1185">Reference proteome</keyword>
<protein>
    <submittedName>
        <fullName evidence="2">Uncharacterized protein</fullName>
    </submittedName>
</protein>
<evidence type="ECO:0000313" key="2">
    <source>
        <dbReference type="EMBL" id="KAK0388503.1"/>
    </source>
</evidence>
<reference evidence="2" key="1">
    <citation type="submission" date="2022-10" db="EMBL/GenBank/DDBJ databases">
        <title>Determination and structural analysis of whole genome sequence of Sarocladium strictum F4-1.</title>
        <authorList>
            <person name="Hu L."/>
            <person name="Jiang Y."/>
        </authorList>
    </citation>
    <scope>NUCLEOTIDE SEQUENCE</scope>
    <source>
        <strain evidence="2">F4-1</strain>
    </source>
</reference>
<evidence type="ECO:0000313" key="3">
    <source>
        <dbReference type="Proteomes" id="UP001175261"/>
    </source>
</evidence>
<name>A0AA39L8Z4_SARSR</name>
<dbReference type="Proteomes" id="UP001175261">
    <property type="component" value="Unassembled WGS sequence"/>
</dbReference>
<organism evidence="2 3">
    <name type="scientific">Sarocladium strictum</name>
    <name type="common">Black bundle disease fungus</name>
    <name type="synonym">Acremonium strictum</name>
    <dbReference type="NCBI Taxonomy" id="5046"/>
    <lineage>
        <taxon>Eukaryota</taxon>
        <taxon>Fungi</taxon>
        <taxon>Dikarya</taxon>
        <taxon>Ascomycota</taxon>
        <taxon>Pezizomycotina</taxon>
        <taxon>Sordariomycetes</taxon>
        <taxon>Hypocreomycetidae</taxon>
        <taxon>Hypocreales</taxon>
        <taxon>Sarocladiaceae</taxon>
        <taxon>Sarocladium</taxon>
    </lineage>
</organism>
<keyword evidence="1" id="KW-0732">Signal</keyword>
<feature type="chain" id="PRO_5041266481" evidence="1">
    <location>
        <begin position="18"/>
        <end position="159"/>
    </location>
</feature>
<gene>
    <name evidence="2" type="ORF">NLU13_4746</name>
</gene>